<protein>
    <submittedName>
        <fullName evidence="1">Uncharacterized protein</fullName>
    </submittedName>
</protein>
<accession>A0AAV7KAI3</accession>
<organism evidence="1 2">
    <name type="scientific">Oopsacas minuta</name>
    <dbReference type="NCBI Taxonomy" id="111878"/>
    <lineage>
        <taxon>Eukaryota</taxon>
        <taxon>Metazoa</taxon>
        <taxon>Porifera</taxon>
        <taxon>Hexactinellida</taxon>
        <taxon>Hexasterophora</taxon>
        <taxon>Lyssacinosida</taxon>
        <taxon>Leucopsacidae</taxon>
        <taxon>Oopsacas</taxon>
    </lineage>
</organism>
<sequence length="208" mass="23417">MDESMFGRRKYHRGRQPSGRVVSAVCCQHQVHLSLSRLTDIGQIETLIGDILNYTNPGLFESSIVLENIKETVTKLQSSISILENTEITEHDIKGNTLLPLLQFITCQLENSLVSPTKRRYNVVTQAVALKVHLISPACYRFFQSLDCLFLPTTRSLRALSSCIGFFERNRHVALNMNEVHITSDISYQGGKVVVEIDPTTLTKKVLP</sequence>
<evidence type="ECO:0000313" key="2">
    <source>
        <dbReference type="Proteomes" id="UP001165289"/>
    </source>
</evidence>
<gene>
    <name evidence="1" type="ORF">LOD99_11114</name>
</gene>
<dbReference type="AlphaFoldDB" id="A0AAV7KAI3"/>
<comment type="caution">
    <text evidence="1">The sequence shown here is derived from an EMBL/GenBank/DDBJ whole genome shotgun (WGS) entry which is preliminary data.</text>
</comment>
<keyword evidence="2" id="KW-1185">Reference proteome</keyword>
<dbReference type="Proteomes" id="UP001165289">
    <property type="component" value="Unassembled WGS sequence"/>
</dbReference>
<evidence type="ECO:0000313" key="1">
    <source>
        <dbReference type="EMBL" id="KAI6658153.1"/>
    </source>
</evidence>
<name>A0AAV7KAI3_9METZ</name>
<reference evidence="1 2" key="1">
    <citation type="journal article" date="2023" name="BMC Biol.">
        <title>The compact genome of the sponge Oopsacas minuta (Hexactinellida) is lacking key metazoan core genes.</title>
        <authorList>
            <person name="Santini S."/>
            <person name="Schenkelaars Q."/>
            <person name="Jourda C."/>
            <person name="Duchesne M."/>
            <person name="Belahbib H."/>
            <person name="Rocher C."/>
            <person name="Selva M."/>
            <person name="Riesgo A."/>
            <person name="Vervoort M."/>
            <person name="Leys S.P."/>
            <person name="Kodjabachian L."/>
            <person name="Le Bivic A."/>
            <person name="Borchiellini C."/>
            <person name="Claverie J.M."/>
            <person name="Renard E."/>
        </authorList>
    </citation>
    <scope>NUCLEOTIDE SEQUENCE [LARGE SCALE GENOMIC DNA]</scope>
    <source>
        <strain evidence="1">SPO-2</strain>
    </source>
</reference>
<proteinExistence type="predicted"/>
<dbReference type="EMBL" id="JAKMXF010000104">
    <property type="protein sequence ID" value="KAI6658153.1"/>
    <property type="molecule type" value="Genomic_DNA"/>
</dbReference>